<feature type="region of interest" description="Disordered" evidence="1">
    <location>
        <begin position="165"/>
        <end position="237"/>
    </location>
</feature>
<evidence type="ECO:0000313" key="3">
    <source>
        <dbReference type="Proteomes" id="UP000240328"/>
    </source>
</evidence>
<name>A0A2L0HPR1_9CAUD</name>
<feature type="compositionally biased region" description="Low complexity" evidence="1">
    <location>
        <begin position="51"/>
        <end position="72"/>
    </location>
</feature>
<dbReference type="Proteomes" id="UP000240328">
    <property type="component" value="Segment"/>
</dbReference>
<evidence type="ECO:0000256" key="1">
    <source>
        <dbReference type="SAM" id="MobiDB-lite"/>
    </source>
</evidence>
<gene>
    <name evidence="2" type="ORF">NV1_p46</name>
</gene>
<reference evidence="2 3" key="1">
    <citation type="submission" date="2018-01" db="EMBL/GenBank/DDBJ databases">
        <title>Genome of Pseudomonas phage NV1, a LUZ24-like virus of Pseudomonas tolaasii.</title>
        <authorList>
            <person name="Storey N.H."/>
        </authorList>
    </citation>
    <scope>NUCLEOTIDE SEQUENCE [LARGE SCALE GENOMIC DNA]</scope>
</reference>
<keyword evidence="3" id="KW-1185">Reference proteome</keyword>
<dbReference type="OrthoDB" id="3025at10239"/>
<feature type="compositionally biased region" description="Low complexity" evidence="1">
    <location>
        <begin position="205"/>
        <end position="232"/>
    </location>
</feature>
<dbReference type="EMBL" id="MG845684">
    <property type="protein sequence ID" value="AUX83675.1"/>
    <property type="molecule type" value="Genomic_DNA"/>
</dbReference>
<proteinExistence type="predicted"/>
<protein>
    <submittedName>
        <fullName evidence="2">Putative structural protein</fullName>
    </submittedName>
</protein>
<accession>A0A2L0HPR1</accession>
<evidence type="ECO:0000313" key="2">
    <source>
        <dbReference type="EMBL" id="AUX83675.1"/>
    </source>
</evidence>
<sequence>MAGILAYRGSDLPDSVKTALQNEKNYRAAIQNKIPLAMEGSGVPDSVRKAAQAALERGPRAAAPAPAAAAPAGNPWMEGSRSIPSGVGKGIMSGAGGLLRAAGPAAAAYTLVDELDNKFGPTAYQNVKTMMEEARVRQAMQDDPELAERGQSTVDRIVGGAMQGVNELRPEPQPEDTGLTDEGLAAQNPDDIPQQSPLELPPEVAPEAAPQAAPAAPQAAPQPSPEEQAQAQEVERQTVEQGAIEGLRTGQVSRSELAGAVVDADAQRNGTELKPDEHKSKVAEELTQMRTMGDSDLAKYVSWAIMGVGLVASVMDKSGETGRYFADSYNKELDRQMQMGVMLNKNREAALDRQLKEREVTVKEKTGDSQVKVGEGNLAVNQGKLANDTTKTKGIITKWDNDNRNAQASNATKRYGIDVGASTAIRGQDLRAQTAAAGRSTTERGQDMTQETAKLGTAAKLAVARQNNETKLAAAQLRAKASEKAAKGQSLTNKDFSGIIDSFDGSDAVGGKKLSKEAKAAVSISARNRVIANPDQDPAGIIADEYAKVKGSKSTSILGILGGKTSLPKYE</sequence>
<organism evidence="2 3">
    <name type="scientific">Pseudomonas phage NV1</name>
    <dbReference type="NCBI Taxonomy" id="2079543"/>
    <lineage>
        <taxon>Viruses</taxon>
        <taxon>Duplodnaviria</taxon>
        <taxon>Heunggongvirae</taxon>
        <taxon>Uroviricota</taxon>
        <taxon>Caudoviricetes</taxon>
        <taxon>Vicosavirus</taxon>
        <taxon>Vicosavirus NV1</taxon>
    </lineage>
</organism>
<feature type="region of interest" description="Disordered" evidence="1">
    <location>
        <begin position="51"/>
        <end position="81"/>
    </location>
</feature>